<dbReference type="PANTHER" id="PTHR24559">
    <property type="entry name" value="TRANSPOSON TY3-I GAG-POL POLYPROTEIN"/>
    <property type="match status" value="1"/>
</dbReference>
<dbReference type="AlphaFoldDB" id="A0A2Z7CF21"/>
<reference evidence="2 3" key="1">
    <citation type="journal article" date="2015" name="Proc. Natl. Acad. Sci. U.S.A.">
        <title>The resurrection genome of Boea hygrometrica: A blueprint for survival of dehydration.</title>
        <authorList>
            <person name="Xiao L."/>
            <person name="Yang G."/>
            <person name="Zhang L."/>
            <person name="Yang X."/>
            <person name="Zhao S."/>
            <person name="Ji Z."/>
            <person name="Zhou Q."/>
            <person name="Hu M."/>
            <person name="Wang Y."/>
            <person name="Chen M."/>
            <person name="Xu Y."/>
            <person name="Jin H."/>
            <person name="Xiao X."/>
            <person name="Hu G."/>
            <person name="Bao F."/>
            <person name="Hu Y."/>
            <person name="Wan P."/>
            <person name="Li L."/>
            <person name="Deng X."/>
            <person name="Kuang T."/>
            <person name="Xiang C."/>
            <person name="Zhu J.K."/>
            <person name="Oliver M.J."/>
            <person name="He Y."/>
        </authorList>
    </citation>
    <scope>NUCLEOTIDE SEQUENCE [LARGE SCALE GENOMIC DNA]</scope>
    <source>
        <strain evidence="3">cv. XS01</strain>
    </source>
</reference>
<proteinExistence type="predicted"/>
<dbReference type="OrthoDB" id="759867at2759"/>
<dbReference type="InterPro" id="IPR053134">
    <property type="entry name" value="RNA-dir_DNA_polymerase"/>
</dbReference>
<organism evidence="2 3">
    <name type="scientific">Dorcoceras hygrometricum</name>
    <dbReference type="NCBI Taxonomy" id="472368"/>
    <lineage>
        <taxon>Eukaryota</taxon>
        <taxon>Viridiplantae</taxon>
        <taxon>Streptophyta</taxon>
        <taxon>Embryophyta</taxon>
        <taxon>Tracheophyta</taxon>
        <taxon>Spermatophyta</taxon>
        <taxon>Magnoliopsida</taxon>
        <taxon>eudicotyledons</taxon>
        <taxon>Gunneridae</taxon>
        <taxon>Pentapetalae</taxon>
        <taxon>asterids</taxon>
        <taxon>lamiids</taxon>
        <taxon>Lamiales</taxon>
        <taxon>Gesneriaceae</taxon>
        <taxon>Didymocarpoideae</taxon>
        <taxon>Trichosporeae</taxon>
        <taxon>Loxocarpinae</taxon>
        <taxon>Dorcoceras</taxon>
    </lineage>
</organism>
<feature type="domain" description="Reverse transcriptase" evidence="1">
    <location>
        <begin position="1"/>
        <end position="125"/>
    </location>
</feature>
<dbReference type="PANTHER" id="PTHR24559:SF450">
    <property type="entry name" value="RNA-DIRECTED DNA POLYMERASE HOMOLOG"/>
    <property type="match status" value="1"/>
</dbReference>
<dbReference type="InterPro" id="IPR000477">
    <property type="entry name" value="RT_dom"/>
</dbReference>
<evidence type="ECO:0000313" key="2">
    <source>
        <dbReference type="EMBL" id="KZV43093.1"/>
    </source>
</evidence>
<dbReference type="InterPro" id="IPR043128">
    <property type="entry name" value="Rev_trsase/Diguanyl_cyclase"/>
</dbReference>
<evidence type="ECO:0000259" key="1">
    <source>
        <dbReference type="PROSITE" id="PS50878"/>
    </source>
</evidence>
<accession>A0A2Z7CF21</accession>
<dbReference type="Proteomes" id="UP000250235">
    <property type="component" value="Unassembled WGS sequence"/>
</dbReference>
<dbReference type="EMBL" id="KQ998209">
    <property type="protein sequence ID" value="KZV43093.1"/>
    <property type="molecule type" value="Genomic_DNA"/>
</dbReference>
<keyword evidence="3" id="KW-1185">Reference proteome</keyword>
<dbReference type="SUPFAM" id="SSF56672">
    <property type="entry name" value="DNA/RNA polymerases"/>
    <property type="match status" value="1"/>
</dbReference>
<sequence>MSYMGLWFSKLDMKSGYHQIWVKAEDVHKTSFRTHEGHHEFLVMPFGLKKALATFQANMNDVLKPYLRKFVLVFLDDIMIFSREWAEHLVQLQKVPGVLEENRLLLNRKKCEFGLRQVEYLGHILSGNGVAVDPKKVAAG</sequence>
<dbReference type="Pfam" id="PF00078">
    <property type="entry name" value="RVT_1"/>
    <property type="match status" value="1"/>
</dbReference>
<evidence type="ECO:0000313" key="3">
    <source>
        <dbReference type="Proteomes" id="UP000250235"/>
    </source>
</evidence>
<dbReference type="Gene3D" id="3.10.10.10">
    <property type="entry name" value="HIV Type 1 Reverse Transcriptase, subunit A, domain 1"/>
    <property type="match status" value="1"/>
</dbReference>
<protein>
    <submittedName>
        <fullName evidence="2">Transposon Tf2-1 polyprotein</fullName>
    </submittedName>
</protein>
<dbReference type="InterPro" id="IPR043502">
    <property type="entry name" value="DNA/RNA_pol_sf"/>
</dbReference>
<gene>
    <name evidence="2" type="ORF">F511_04485</name>
</gene>
<dbReference type="CDD" id="cd01647">
    <property type="entry name" value="RT_LTR"/>
    <property type="match status" value="1"/>
</dbReference>
<dbReference type="PROSITE" id="PS50878">
    <property type="entry name" value="RT_POL"/>
    <property type="match status" value="1"/>
</dbReference>
<name>A0A2Z7CF21_9LAMI</name>
<dbReference type="Gene3D" id="3.30.70.270">
    <property type="match status" value="1"/>
</dbReference>